<reference evidence="2" key="1">
    <citation type="submission" date="2020-09" db="EMBL/GenBank/DDBJ databases">
        <title>Genome-Enabled Discovery of Anthraquinone Biosynthesis in Senna tora.</title>
        <authorList>
            <person name="Kang S.-H."/>
            <person name="Pandey R.P."/>
            <person name="Lee C.-M."/>
            <person name="Sim J.-S."/>
            <person name="Jeong J.-T."/>
            <person name="Choi B.-S."/>
            <person name="Jung M."/>
            <person name="Ginzburg D."/>
            <person name="Zhao K."/>
            <person name="Won S.Y."/>
            <person name="Oh T.-J."/>
            <person name="Yu Y."/>
            <person name="Kim N.-H."/>
            <person name="Lee O.R."/>
            <person name="Lee T.-H."/>
            <person name="Bashyal P."/>
            <person name="Kim T.-S."/>
            <person name="Lee W.-H."/>
            <person name="Kawkins C."/>
            <person name="Kim C.-K."/>
            <person name="Kim J.S."/>
            <person name="Ahn B.O."/>
            <person name="Rhee S.Y."/>
            <person name="Sohng J.K."/>
        </authorList>
    </citation>
    <scope>NUCLEOTIDE SEQUENCE</scope>
    <source>
        <tissue evidence="2">Leaf</tissue>
    </source>
</reference>
<dbReference type="OrthoDB" id="1923650at2759"/>
<evidence type="ECO:0000259" key="1">
    <source>
        <dbReference type="Pfam" id="PF03732"/>
    </source>
</evidence>
<dbReference type="Proteomes" id="UP000634136">
    <property type="component" value="Unassembled WGS sequence"/>
</dbReference>
<dbReference type="InterPro" id="IPR005162">
    <property type="entry name" value="Retrotrans_gag_dom"/>
</dbReference>
<accession>A0A834X7E3</accession>
<organism evidence="2 3">
    <name type="scientific">Senna tora</name>
    <dbReference type="NCBI Taxonomy" id="362788"/>
    <lineage>
        <taxon>Eukaryota</taxon>
        <taxon>Viridiplantae</taxon>
        <taxon>Streptophyta</taxon>
        <taxon>Embryophyta</taxon>
        <taxon>Tracheophyta</taxon>
        <taxon>Spermatophyta</taxon>
        <taxon>Magnoliopsida</taxon>
        <taxon>eudicotyledons</taxon>
        <taxon>Gunneridae</taxon>
        <taxon>Pentapetalae</taxon>
        <taxon>rosids</taxon>
        <taxon>fabids</taxon>
        <taxon>Fabales</taxon>
        <taxon>Fabaceae</taxon>
        <taxon>Caesalpinioideae</taxon>
        <taxon>Cassia clade</taxon>
        <taxon>Senna</taxon>
    </lineage>
</organism>
<feature type="domain" description="Retrotransposon gag" evidence="1">
    <location>
        <begin position="103"/>
        <end position="178"/>
    </location>
</feature>
<sequence length="267" mass="30865">MPRVKKKKKVIELSPPRVRERKRIGCANSHSLIRSPIAPSSPESIHFEEAEMVEQNNLNFSNYATPKLDGLQHKDPNNHILNFLEICDTLKHNCVSDDAIRLRLFPFSLKDKAKIWLHCLPEGSITTWEGLTQHFLTKYFLPKKSAKLRNDITSFVHFDNESFEEAWERFNDFLHKLLQVKRDAPIILGEPFLATSNTLIDVQKDELTMSVKDEQVRFNVSNSTGPPKENEKCLKVETMKERVNKATVDRELKDHYIDKGNSAEILN</sequence>
<proteinExistence type="predicted"/>
<protein>
    <recommendedName>
        <fullName evidence="1">Retrotransposon gag domain-containing protein</fullName>
    </recommendedName>
</protein>
<keyword evidence="3" id="KW-1185">Reference proteome</keyword>
<comment type="caution">
    <text evidence="2">The sequence shown here is derived from an EMBL/GenBank/DDBJ whole genome shotgun (WGS) entry which is preliminary data.</text>
</comment>
<dbReference type="PANTHER" id="PTHR33223">
    <property type="entry name" value="CCHC-TYPE DOMAIN-CONTAINING PROTEIN"/>
    <property type="match status" value="1"/>
</dbReference>
<evidence type="ECO:0000313" key="3">
    <source>
        <dbReference type="Proteomes" id="UP000634136"/>
    </source>
</evidence>
<name>A0A834X7E3_9FABA</name>
<dbReference type="Pfam" id="PF03732">
    <property type="entry name" value="Retrotrans_gag"/>
    <property type="match status" value="1"/>
</dbReference>
<dbReference type="EMBL" id="JAAIUW010000003">
    <property type="protein sequence ID" value="KAF7839469.1"/>
    <property type="molecule type" value="Genomic_DNA"/>
</dbReference>
<dbReference type="PANTHER" id="PTHR33223:SF11">
    <property type="entry name" value="ELEMENT PROTEIN, PUTATIVE-RELATED"/>
    <property type="match status" value="1"/>
</dbReference>
<dbReference type="AlphaFoldDB" id="A0A834X7E3"/>
<gene>
    <name evidence="2" type="ORF">G2W53_007951</name>
</gene>
<evidence type="ECO:0000313" key="2">
    <source>
        <dbReference type="EMBL" id="KAF7839469.1"/>
    </source>
</evidence>